<evidence type="ECO:0000256" key="10">
    <source>
        <dbReference type="PROSITE-ProRule" id="PRU00284"/>
    </source>
</evidence>
<evidence type="ECO:0000313" key="16">
    <source>
        <dbReference type="Proteomes" id="UP000002572"/>
    </source>
</evidence>
<feature type="domain" description="Methyl-accepting transducer" evidence="12">
    <location>
        <begin position="375"/>
        <end position="611"/>
    </location>
</feature>
<dbReference type="KEGG" id="din:Selin_2193"/>
<dbReference type="eggNOG" id="COG0840">
    <property type="taxonomic scope" value="Bacteria"/>
</dbReference>
<evidence type="ECO:0000313" key="15">
    <source>
        <dbReference type="EMBL" id="ADU66913.1"/>
    </source>
</evidence>
<dbReference type="Pfam" id="PF02743">
    <property type="entry name" value="dCache_1"/>
    <property type="match status" value="1"/>
</dbReference>
<sequence>MNLKTKMYISMLSIFLVTLALLVGNAYLSTRSTFGHSAEEFQLAQSRELAAMVDEWSLSRKNGITIMAKELSANWDAYMADLAHHRSAGTMAAAEIIGDMGLTANVGGFDVVYFGAEADGGFYPSRHLDLPADFDPRVRPWYEQGKRSSGASQTLPYRTATRDAGLILSFMHPVTAHGQFRGVLSSNVWMDTIVQSVLSRTIGESGYFFLVHKDGTILAHHQGDLVLQKKLSDIDPSLSRTIADMQQASQGIASFRENGREKLLAYSALESMDWFVMVAIDRSEVYAPVISLLGSQITIAVMALIAGALIIVFLLRALLRPIDALIYRLRDIAEGDADLTQQLDESRRDELGTLAHLFNLFIQRIRRIMLDIDDLSHHVASSSSELSSTVSVISEGIDEQSAKTGELAAAIEQMNQTISQIAANATDTAERAQEMQRGAGESQQSVMATVENMLKIADGAKASMEVIQELGDSSLRIGEIVNVINDIADQTNLLALNAAIEAARAGDSGRGFAVVADEVRKLAERTQAATREISEMVSKFQAQSKDAVDKVAADVDRVEVGAQSADQAGESINQIMGNVTTTTDMITQIASAAEEQAATTNEIARNVERINAIADSSARELVEISNSSTQLSKVAEELRSTVMQFKLQETTIAQIAAATNSR</sequence>
<gene>
    <name evidence="15" type="ordered locus">Selin_2193</name>
</gene>
<dbReference type="GO" id="GO:0006935">
    <property type="term" value="P:chemotaxis"/>
    <property type="evidence" value="ECO:0007669"/>
    <property type="project" value="UniProtKB-KW"/>
</dbReference>
<keyword evidence="16" id="KW-1185">Reference proteome</keyword>
<reference evidence="15 16" key="1">
    <citation type="submission" date="2010-12" db="EMBL/GenBank/DDBJ databases">
        <title>Complete sequence of Desulfurispirillum indicum S5.</title>
        <authorList>
            <consortium name="US DOE Joint Genome Institute"/>
            <person name="Lucas S."/>
            <person name="Copeland A."/>
            <person name="Lapidus A."/>
            <person name="Cheng J.-F."/>
            <person name="Goodwin L."/>
            <person name="Pitluck S."/>
            <person name="Chertkov O."/>
            <person name="Held B."/>
            <person name="Detter J.C."/>
            <person name="Han C."/>
            <person name="Tapia R."/>
            <person name="Land M."/>
            <person name="Hauser L."/>
            <person name="Kyrpides N."/>
            <person name="Ivanova N."/>
            <person name="Mikhailova N."/>
            <person name="Haggblom M."/>
            <person name="Rauschenbach I."/>
            <person name="Bini E."/>
            <person name="Woyke T."/>
        </authorList>
    </citation>
    <scope>NUCLEOTIDE SEQUENCE [LARGE SCALE GENOMIC DNA]</scope>
    <source>
        <strain evidence="16">ATCC BAA-1389 / DSM 22839 / S5</strain>
    </source>
</reference>
<dbReference type="InterPro" id="IPR033479">
    <property type="entry name" value="dCache_1"/>
</dbReference>
<dbReference type="Proteomes" id="UP000002572">
    <property type="component" value="Chromosome"/>
</dbReference>
<dbReference type="SMART" id="SM00283">
    <property type="entry name" value="MA"/>
    <property type="match status" value="1"/>
</dbReference>
<keyword evidence="8 10" id="KW-0807">Transducer</keyword>
<dbReference type="InParanoid" id="E6W3N2"/>
<keyword evidence="2" id="KW-1003">Cell membrane</keyword>
<dbReference type="SMART" id="SM00304">
    <property type="entry name" value="HAMP"/>
    <property type="match status" value="1"/>
</dbReference>
<feature type="domain" description="T-SNARE coiled-coil homology" evidence="13">
    <location>
        <begin position="562"/>
        <end position="624"/>
    </location>
</feature>
<dbReference type="InterPro" id="IPR003660">
    <property type="entry name" value="HAMP_dom"/>
</dbReference>
<dbReference type="CDD" id="cd06225">
    <property type="entry name" value="HAMP"/>
    <property type="match status" value="1"/>
</dbReference>
<dbReference type="EMBL" id="CP002432">
    <property type="protein sequence ID" value="ADU66913.1"/>
    <property type="molecule type" value="Genomic_DNA"/>
</dbReference>
<dbReference type="PROSITE" id="PS50111">
    <property type="entry name" value="CHEMOTAXIS_TRANSDUC_2"/>
    <property type="match status" value="1"/>
</dbReference>
<dbReference type="PROSITE" id="PS50192">
    <property type="entry name" value="T_SNARE"/>
    <property type="match status" value="1"/>
</dbReference>
<dbReference type="Gene3D" id="3.30.450.20">
    <property type="entry name" value="PAS domain"/>
    <property type="match status" value="2"/>
</dbReference>
<accession>E6W3N2</accession>
<evidence type="ECO:0000256" key="6">
    <source>
        <dbReference type="ARBA" id="ARBA00022989"/>
    </source>
</evidence>
<evidence type="ECO:0000256" key="1">
    <source>
        <dbReference type="ARBA" id="ARBA00004429"/>
    </source>
</evidence>
<dbReference type="RefSeq" id="WP_013506790.1">
    <property type="nucleotide sequence ID" value="NC_014836.1"/>
</dbReference>
<evidence type="ECO:0000256" key="4">
    <source>
        <dbReference type="ARBA" id="ARBA00022519"/>
    </source>
</evidence>
<proteinExistence type="inferred from homology"/>
<evidence type="ECO:0000256" key="9">
    <source>
        <dbReference type="ARBA" id="ARBA00029447"/>
    </source>
</evidence>
<dbReference type="AlphaFoldDB" id="E6W3N2"/>
<organism evidence="15 16">
    <name type="scientific">Desulfurispirillum indicum (strain ATCC BAA-1389 / DSM 22839 / S5)</name>
    <dbReference type="NCBI Taxonomy" id="653733"/>
    <lineage>
        <taxon>Bacteria</taxon>
        <taxon>Pseudomonadati</taxon>
        <taxon>Chrysiogenota</taxon>
        <taxon>Chrysiogenia</taxon>
        <taxon>Chrysiogenales</taxon>
        <taxon>Chrysiogenaceae</taxon>
        <taxon>Desulfurispirillum</taxon>
    </lineage>
</organism>
<dbReference type="GO" id="GO:0005886">
    <property type="term" value="C:plasma membrane"/>
    <property type="evidence" value="ECO:0007669"/>
    <property type="project" value="UniProtKB-SubCell"/>
</dbReference>
<dbReference type="InterPro" id="IPR004089">
    <property type="entry name" value="MCPsignal_dom"/>
</dbReference>
<dbReference type="FunCoup" id="E6W3N2">
    <property type="interactions" value="147"/>
</dbReference>
<dbReference type="Gene3D" id="1.10.287.950">
    <property type="entry name" value="Methyl-accepting chemotaxis protein"/>
    <property type="match status" value="1"/>
</dbReference>
<dbReference type="FunFam" id="1.10.287.950:FF:000001">
    <property type="entry name" value="Methyl-accepting chemotaxis sensory transducer"/>
    <property type="match status" value="1"/>
</dbReference>
<dbReference type="PROSITE" id="PS50885">
    <property type="entry name" value="HAMP"/>
    <property type="match status" value="1"/>
</dbReference>
<comment type="similarity">
    <text evidence="9">Belongs to the methyl-accepting chemotaxis (MCP) protein family.</text>
</comment>
<feature type="domain" description="HAMP" evidence="14">
    <location>
        <begin position="316"/>
        <end position="370"/>
    </location>
</feature>
<feature type="transmembrane region" description="Helical" evidence="11">
    <location>
        <begin position="297"/>
        <end position="319"/>
    </location>
</feature>
<evidence type="ECO:0000256" key="3">
    <source>
        <dbReference type="ARBA" id="ARBA00022500"/>
    </source>
</evidence>
<dbReference type="STRING" id="653733.Selin_2193"/>
<dbReference type="PANTHER" id="PTHR32089">
    <property type="entry name" value="METHYL-ACCEPTING CHEMOTAXIS PROTEIN MCPB"/>
    <property type="match status" value="1"/>
</dbReference>
<dbReference type="InterPro" id="IPR000727">
    <property type="entry name" value="T_SNARE_dom"/>
</dbReference>
<keyword evidence="5 11" id="KW-0812">Transmembrane</keyword>
<protein>
    <submittedName>
        <fullName evidence="15">Chemotaxis sensory transducer</fullName>
    </submittedName>
</protein>
<keyword evidence="4" id="KW-0997">Cell inner membrane</keyword>
<evidence type="ECO:0000259" key="12">
    <source>
        <dbReference type="PROSITE" id="PS50111"/>
    </source>
</evidence>
<evidence type="ECO:0000259" key="14">
    <source>
        <dbReference type="PROSITE" id="PS50885"/>
    </source>
</evidence>
<dbReference type="SUPFAM" id="SSF58104">
    <property type="entry name" value="Methyl-accepting chemotaxis protein (MCP) signaling domain"/>
    <property type="match status" value="1"/>
</dbReference>
<dbReference type="OrthoDB" id="9760371at2"/>
<comment type="subcellular location">
    <subcellularLocation>
        <location evidence="1">Cell inner membrane</location>
        <topology evidence="1">Multi-pass membrane protein</topology>
    </subcellularLocation>
</comment>
<evidence type="ECO:0000259" key="13">
    <source>
        <dbReference type="PROSITE" id="PS50192"/>
    </source>
</evidence>
<evidence type="ECO:0000256" key="7">
    <source>
        <dbReference type="ARBA" id="ARBA00023136"/>
    </source>
</evidence>
<evidence type="ECO:0000256" key="5">
    <source>
        <dbReference type="ARBA" id="ARBA00022692"/>
    </source>
</evidence>
<evidence type="ECO:0000256" key="8">
    <source>
        <dbReference type="ARBA" id="ARBA00023224"/>
    </source>
</evidence>
<name>E6W3N2_DESIS</name>
<dbReference type="Pfam" id="PF00672">
    <property type="entry name" value="HAMP"/>
    <property type="match status" value="1"/>
</dbReference>
<dbReference type="Pfam" id="PF00015">
    <property type="entry name" value="MCPsignal"/>
    <property type="match status" value="1"/>
</dbReference>
<evidence type="ECO:0000256" key="2">
    <source>
        <dbReference type="ARBA" id="ARBA00022475"/>
    </source>
</evidence>
<dbReference type="GO" id="GO:0007165">
    <property type="term" value="P:signal transduction"/>
    <property type="evidence" value="ECO:0007669"/>
    <property type="project" value="UniProtKB-KW"/>
</dbReference>
<dbReference type="CDD" id="cd12912">
    <property type="entry name" value="PDC2_MCP_like"/>
    <property type="match status" value="1"/>
</dbReference>
<keyword evidence="7 11" id="KW-0472">Membrane</keyword>
<keyword evidence="3" id="KW-0145">Chemotaxis</keyword>
<keyword evidence="6 11" id="KW-1133">Transmembrane helix</keyword>
<evidence type="ECO:0000256" key="11">
    <source>
        <dbReference type="SAM" id="Phobius"/>
    </source>
</evidence>
<dbReference type="HOGENOM" id="CLU_000445_107_19_0"/>
<dbReference type="CDD" id="cd11386">
    <property type="entry name" value="MCP_signal"/>
    <property type="match status" value="1"/>
</dbReference>
<dbReference type="PANTHER" id="PTHR32089:SF112">
    <property type="entry name" value="LYSOZYME-LIKE PROTEIN-RELATED"/>
    <property type="match status" value="1"/>
</dbReference>